<feature type="region of interest" description="Disordered" evidence="1">
    <location>
        <begin position="1"/>
        <end position="34"/>
    </location>
</feature>
<dbReference type="Proteomes" id="UP000054485">
    <property type="component" value="Unassembled WGS sequence"/>
</dbReference>
<name>A0A0D0A030_9AGAM</name>
<evidence type="ECO:0000313" key="2">
    <source>
        <dbReference type="EMBL" id="KIK35146.1"/>
    </source>
</evidence>
<dbReference type="AlphaFoldDB" id="A0A0D0A030"/>
<reference evidence="3" key="2">
    <citation type="submission" date="2015-01" db="EMBL/GenBank/DDBJ databases">
        <title>Evolutionary Origins and Diversification of the Mycorrhizal Mutualists.</title>
        <authorList>
            <consortium name="DOE Joint Genome Institute"/>
            <consortium name="Mycorrhizal Genomics Consortium"/>
            <person name="Kohler A."/>
            <person name="Kuo A."/>
            <person name="Nagy L.G."/>
            <person name="Floudas D."/>
            <person name="Copeland A."/>
            <person name="Barry K.W."/>
            <person name="Cichocki N."/>
            <person name="Veneault-Fourrey C."/>
            <person name="LaButti K."/>
            <person name="Lindquist E.A."/>
            <person name="Lipzen A."/>
            <person name="Lundell T."/>
            <person name="Morin E."/>
            <person name="Murat C."/>
            <person name="Riley R."/>
            <person name="Ohm R."/>
            <person name="Sun H."/>
            <person name="Tunlid A."/>
            <person name="Henrissat B."/>
            <person name="Grigoriev I.V."/>
            <person name="Hibbett D.S."/>
            <person name="Martin F."/>
        </authorList>
    </citation>
    <scope>NUCLEOTIDE SEQUENCE [LARGE SCALE GENOMIC DNA]</scope>
    <source>
        <strain evidence="3">UH-Slu-Lm8-n1</strain>
    </source>
</reference>
<dbReference type="InParanoid" id="A0A0D0A030"/>
<proteinExistence type="predicted"/>
<organism evidence="2 3">
    <name type="scientific">Suillus luteus UH-Slu-Lm8-n1</name>
    <dbReference type="NCBI Taxonomy" id="930992"/>
    <lineage>
        <taxon>Eukaryota</taxon>
        <taxon>Fungi</taxon>
        <taxon>Dikarya</taxon>
        <taxon>Basidiomycota</taxon>
        <taxon>Agaricomycotina</taxon>
        <taxon>Agaricomycetes</taxon>
        <taxon>Agaricomycetidae</taxon>
        <taxon>Boletales</taxon>
        <taxon>Suillineae</taxon>
        <taxon>Suillaceae</taxon>
        <taxon>Suillus</taxon>
    </lineage>
</organism>
<evidence type="ECO:0000313" key="3">
    <source>
        <dbReference type="Proteomes" id="UP000054485"/>
    </source>
</evidence>
<keyword evidence="3" id="KW-1185">Reference proteome</keyword>
<protein>
    <submittedName>
        <fullName evidence="2">Uncharacterized protein</fullName>
    </submittedName>
</protein>
<feature type="compositionally biased region" description="Polar residues" evidence="1">
    <location>
        <begin position="23"/>
        <end position="34"/>
    </location>
</feature>
<accession>A0A0D0A030</accession>
<dbReference type="EMBL" id="KN835657">
    <property type="protein sequence ID" value="KIK35146.1"/>
    <property type="molecule type" value="Genomic_DNA"/>
</dbReference>
<evidence type="ECO:0000256" key="1">
    <source>
        <dbReference type="SAM" id="MobiDB-lite"/>
    </source>
</evidence>
<dbReference type="HOGENOM" id="CLU_2723904_0_0_1"/>
<gene>
    <name evidence="2" type="ORF">CY34DRAFT_812384</name>
</gene>
<reference evidence="2 3" key="1">
    <citation type="submission" date="2014-04" db="EMBL/GenBank/DDBJ databases">
        <authorList>
            <consortium name="DOE Joint Genome Institute"/>
            <person name="Kuo A."/>
            <person name="Ruytinx J."/>
            <person name="Rineau F."/>
            <person name="Colpaert J."/>
            <person name="Kohler A."/>
            <person name="Nagy L.G."/>
            <person name="Floudas D."/>
            <person name="Copeland A."/>
            <person name="Barry K.W."/>
            <person name="Cichocki N."/>
            <person name="Veneault-Fourrey C."/>
            <person name="LaButti K."/>
            <person name="Lindquist E.A."/>
            <person name="Lipzen A."/>
            <person name="Lundell T."/>
            <person name="Morin E."/>
            <person name="Murat C."/>
            <person name="Sun H."/>
            <person name="Tunlid A."/>
            <person name="Henrissat B."/>
            <person name="Grigoriev I.V."/>
            <person name="Hibbett D.S."/>
            <person name="Martin F."/>
            <person name="Nordberg H.P."/>
            <person name="Cantor M.N."/>
            <person name="Hua S.X."/>
        </authorList>
    </citation>
    <scope>NUCLEOTIDE SEQUENCE [LARGE SCALE GENOMIC DNA]</scope>
    <source>
        <strain evidence="2 3">UH-Slu-Lm8-n1</strain>
    </source>
</reference>
<sequence>MQGHLRQGLNLNSNPSHGEGAMTRSSRPMVQGSTNVTFTGGGGWGVHLICPGPYYLMTGSMPAAVTYLYDVR</sequence>